<comment type="caution">
    <text evidence="2">The sequence shown here is derived from an EMBL/GenBank/DDBJ whole genome shotgun (WGS) entry which is preliminary data.</text>
</comment>
<gene>
    <name evidence="2" type="ORF">DFH08DRAFT_934361</name>
</gene>
<protein>
    <submittedName>
        <fullName evidence="2">Uncharacterized protein</fullName>
    </submittedName>
</protein>
<evidence type="ECO:0000313" key="2">
    <source>
        <dbReference type="EMBL" id="KAJ7353425.1"/>
    </source>
</evidence>
<keyword evidence="3" id="KW-1185">Reference proteome</keyword>
<organism evidence="2 3">
    <name type="scientific">Mycena albidolilacea</name>
    <dbReference type="NCBI Taxonomy" id="1033008"/>
    <lineage>
        <taxon>Eukaryota</taxon>
        <taxon>Fungi</taxon>
        <taxon>Dikarya</taxon>
        <taxon>Basidiomycota</taxon>
        <taxon>Agaricomycotina</taxon>
        <taxon>Agaricomycetes</taxon>
        <taxon>Agaricomycetidae</taxon>
        <taxon>Agaricales</taxon>
        <taxon>Marasmiineae</taxon>
        <taxon>Mycenaceae</taxon>
        <taxon>Mycena</taxon>
    </lineage>
</organism>
<evidence type="ECO:0000256" key="1">
    <source>
        <dbReference type="SAM" id="MobiDB-lite"/>
    </source>
</evidence>
<dbReference type="Proteomes" id="UP001218218">
    <property type="component" value="Unassembled WGS sequence"/>
</dbReference>
<evidence type="ECO:0000313" key="3">
    <source>
        <dbReference type="Proteomes" id="UP001218218"/>
    </source>
</evidence>
<dbReference type="EMBL" id="JARIHO010000011">
    <property type="protein sequence ID" value="KAJ7353425.1"/>
    <property type="molecule type" value="Genomic_DNA"/>
</dbReference>
<dbReference type="AlphaFoldDB" id="A0AAD7AAB7"/>
<proteinExistence type="predicted"/>
<feature type="compositionally biased region" description="Low complexity" evidence="1">
    <location>
        <begin position="106"/>
        <end position="118"/>
    </location>
</feature>
<sequence length="156" mass="17853">MLQVDKLTAWLGWDSRLICKPWLLLWLWYEAWGGDPLVQSYMIEVKNGHLLDFWDDILVAVEAPLRVLPVGGLNKRQTRGYRLDKLCQSCLFNSILPDNPGKEKAANNPNGNNGADNGTWPEEDVLEASLKRYARSRDSFDTRVRKLEEEHGLMIG</sequence>
<name>A0AAD7AAB7_9AGAR</name>
<reference evidence="2" key="1">
    <citation type="submission" date="2023-03" db="EMBL/GenBank/DDBJ databases">
        <title>Massive genome expansion in bonnet fungi (Mycena s.s.) driven by repeated elements and novel gene families across ecological guilds.</title>
        <authorList>
            <consortium name="Lawrence Berkeley National Laboratory"/>
            <person name="Harder C.B."/>
            <person name="Miyauchi S."/>
            <person name="Viragh M."/>
            <person name="Kuo A."/>
            <person name="Thoen E."/>
            <person name="Andreopoulos B."/>
            <person name="Lu D."/>
            <person name="Skrede I."/>
            <person name="Drula E."/>
            <person name="Henrissat B."/>
            <person name="Morin E."/>
            <person name="Kohler A."/>
            <person name="Barry K."/>
            <person name="LaButti K."/>
            <person name="Morin E."/>
            <person name="Salamov A."/>
            <person name="Lipzen A."/>
            <person name="Mereny Z."/>
            <person name="Hegedus B."/>
            <person name="Baldrian P."/>
            <person name="Stursova M."/>
            <person name="Weitz H."/>
            <person name="Taylor A."/>
            <person name="Grigoriev I.V."/>
            <person name="Nagy L.G."/>
            <person name="Martin F."/>
            <person name="Kauserud H."/>
        </authorList>
    </citation>
    <scope>NUCLEOTIDE SEQUENCE</scope>
    <source>
        <strain evidence="2">CBHHK002</strain>
    </source>
</reference>
<feature type="region of interest" description="Disordered" evidence="1">
    <location>
        <begin position="101"/>
        <end position="121"/>
    </location>
</feature>
<accession>A0AAD7AAB7</accession>